<dbReference type="EMBL" id="BARS01058694">
    <property type="protein sequence ID" value="GAG50418.1"/>
    <property type="molecule type" value="Genomic_DNA"/>
</dbReference>
<gene>
    <name evidence="1" type="ORF">S01H1_85450</name>
</gene>
<reference evidence="1" key="1">
    <citation type="journal article" date="2014" name="Front. Microbiol.">
        <title>High frequency of phylogenetically diverse reductive dehalogenase-homologous genes in deep subseafloor sedimentary metagenomes.</title>
        <authorList>
            <person name="Kawai M."/>
            <person name="Futagami T."/>
            <person name="Toyoda A."/>
            <person name="Takaki Y."/>
            <person name="Nishi S."/>
            <person name="Hori S."/>
            <person name="Arai W."/>
            <person name="Tsubouchi T."/>
            <person name="Morono Y."/>
            <person name="Uchiyama I."/>
            <person name="Ito T."/>
            <person name="Fujiyama A."/>
            <person name="Inagaki F."/>
            <person name="Takami H."/>
        </authorList>
    </citation>
    <scope>NUCLEOTIDE SEQUENCE</scope>
    <source>
        <strain evidence="1">Expedition CK06-06</strain>
    </source>
</reference>
<name>X0YPQ2_9ZZZZ</name>
<protein>
    <submittedName>
        <fullName evidence="1">Uncharacterized protein</fullName>
    </submittedName>
</protein>
<evidence type="ECO:0000313" key="1">
    <source>
        <dbReference type="EMBL" id="GAG50418.1"/>
    </source>
</evidence>
<accession>X0YPQ2</accession>
<feature type="non-terminal residue" evidence="1">
    <location>
        <position position="1"/>
    </location>
</feature>
<dbReference type="AlphaFoldDB" id="X0YPQ2"/>
<dbReference type="InterPro" id="IPR036597">
    <property type="entry name" value="Fido-like_dom_sf"/>
</dbReference>
<proteinExistence type="predicted"/>
<organism evidence="1">
    <name type="scientific">marine sediment metagenome</name>
    <dbReference type="NCBI Taxonomy" id="412755"/>
    <lineage>
        <taxon>unclassified sequences</taxon>
        <taxon>metagenomes</taxon>
        <taxon>ecological metagenomes</taxon>
    </lineage>
</organism>
<sequence>FYLESAVILSKPTLYLSAHIEKHKGAYYDSLTRVRESNDLGHWVRFLLTAVRDTAHKGKETFQSILTLRSEVEQTTLSLGKRAENAR</sequence>
<feature type="non-terminal residue" evidence="1">
    <location>
        <position position="87"/>
    </location>
</feature>
<dbReference type="SUPFAM" id="SSF140931">
    <property type="entry name" value="Fic-like"/>
    <property type="match status" value="1"/>
</dbReference>
<comment type="caution">
    <text evidence="1">The sequence shown here is derived from an EMBL/GenBank/DDBJ whole genome shotgun (WGS) entry which is preliminary data.</text>
</comment>